<dbReference type="GO" id="GO:0046872">
    <property type="term" value="F:metal ion binding"/>
    <property type="evidence" value="ECO:0007669"/>
    <property type="project" value="UniProtKB-KW"/>
</dbReference>
<dbReference type="Gene3D" id="1.10.630.10">
    <property type="entry name" value="Cytochrome P450"/>
    <property type="match status" value="2"/>
</dbReference>
<evidence type="ECO:0000313" key="12">
    <source>
        <dbReference type="EMBL" id="KAL3537131.1"/>
    </source>
</evidence>
<evidence type="ECO:0000256" key="10">
    <source>
        <dbReference type="ARBA" id="ARBA00023033"/>
    </source>
</evidence>
<dbReference type="EMBL" id="JBJUIK010000001">
    <property type="protein sequence ID" value="KAL3537131.1"/>
    <property type="molecule type" value="Genomic_DNA"/>
</dbReference>
<keyword evidence="6" id="KW-0479">Metal-binding</keyword>
<keyword evidence="5" id="KW-0812">Transmembrane</keyword>
<keyword evidence="7" id="KW-1133">Transmembrane helix</keyword>
<accession>A0ABD3B135</accession>
<evidence type="ECO:0000256" key="6">
    <source>
        <dbReference type="ARBA" id="ARBA00022723"/>
    </source>
</evidence>
<keyword evidence="9" id="KW-0408">Iron</keyword>
<reference evidence="12 13" key="1">
    <citation type="submission" date="2024-11" db="EMBL/GenBank/DDBJ databases">
        <title>A near-complete genome assembly of Cinchona calisaya.</title>
        <authorList>
            <person name="Lian D.C."/>
            <person name="Zhao X.W."/>
            <person name="Wei L."/>
        </authorList>
    </citation>
    <scope>NUCLEOTIDE SEQUENCE [LARGE SCALE GENOMIC DNA]</scope>
    <source>
        <tissue evidence="12">Nenye</tissue>
    </source>
</reference>
<comment type="cofactor">
    <cofactor evidence="1">
        <name>heme</name>
        <dbReference type="ChEBI" id="CHEBI:30413"/>
    </cofactor>
</comment>
<evidence type="ECO:0000256" key="9">
    <source>
        <dbReference type="ARBA" id="ARBA00023004"/>
    </source>
</evidence>
<dbReference type="InterPro" id="IPR001128">
    <property type="entry name" value="Cyt_P450"/>
</dbReference>
<dbReference type="Pfam" id="PF00067">
    <property type="entry name" value="p450"/>
    <property type="match status" value="1"/>
</dbReference>
<comment type="caution">
    <text evidence="12">The sequence shown here is derived from an EMBL/GenBank/DDBJ whole genome shotgun (WGS) entry which is preliminary data.</text>
</comment>
<dbReference type="AlphaFoldDB" id="A0ABD3B135"/>
<evidence type="ECO:0000256" key="1">
    <source>
        <dbReference type="ARBA" id="ARBA00001971"/>
    </source>
</evidence>
<comment type="subcellular location">
    <subcellularLocation>
        <location evidence="2">Membrane</location>
        <topology evidence="2">Single-pass membrane protein</topology>
    </subcellularLocation>
</comment>
<dbReference type="GO" id="GO:0016020">
    <property type="term" value="C:membrane"/>
    <property type="evidence" value="ECO:0007669"/>
    <property type="project" value="UniProtKB-SubCell"/>
</dbReference>
<evidence type="ECO:0000256" key="8">
    <source>
        <dbReference type="ARBA" id="ARBA00023002"/>
    </source>
</evidence>
<dbReference type="PANTHER" id="PTHR47953:SF19">
    <property type="entry name" value="OS06G0641600 PROTEIN"/>
    <property type="match status" value="1"/>
</dbReference>
<keyword evidence="8" id="KW-0560">Oxidoreductase</keyword>
<proteinExistence type="inferred from homology"/>
<evidence type="ECO:0000256" key="3">
    <source>
        <dbReference type="ARBA" id="ARBA00010617"/>
    </source>
</evidence>
<keyword evidence="4" id="KW-0349">Heme</keyword>
<keyword evidence="13" id="KW-1185">Reference proteome</keyword>
<keyword evidence="11" id="KW-0472">Membrane</keyword>
<evidence type="ECO:0000313" key="13">
    <source>
        <dbReference type="Proteomes" id="UP001630127"/>
    </source>
</evidence>
<dbReference type="PANTHER" id="PTHR47953">
    <property type="entry name" value="OS08G0105600 PROTEIN"/>
    <property type="match status" value="1"/>
</dbReference>
<dbReference type="InterPro" id="IPR052306">
    <property type="entry name" value="CYP450_71D"/>
</dbReference>
<name>A0ABD3B135_9GENT</name>
<organism evidence="12 13">
    <name type="scientific">Cinchona calisaya</name>
    <dbReference type="NCBI Taxonomy" id="153742"/>
    <lineage>
        <taxon>Eukaryota</taxon>
        <taxon>Viridiplantae</taxon>
        <taxon>Streptophyta</taxon>
        <taxon>Embryophyta</taxon>
        <taxon>Tracheophyta</taxon>
        <taxon>Spermatophyta</taxon>
        <taxon>Magnoliopsida</taxon>
        <taxon>eudicotyledons</taxon>
        <taxon>Gunneridae</taxon>
        <taxon>Pentapetalae</taxon>
        <taxon>asterids</taxon>
        <taxon>lamiids</taxon>
        <taxon>Gentianales</taxon>
        <taxon>Rubiaceae</taxon>
        <taxon>Cinchonoideae</taxon>
        <taxon>Cinchoneae</taxon>
        <taxon>Cinchona</taxon>
    </lineage>
</organism>
<evidence type="ECO:0000256" key="5">
    <source>
        <dbReference type="ARBA" id="ARBA00022692"/>
    </source>
</evidence>
<comment type="similarity">
    <text evidence="3">Belongs to the cytochrome P450 family.</text>
</comment>
<keyword evidence="10" id="KW-0503">Monooxygenase</keyword>
<protein>
    <submittedName>
        <fullName evidence="12">Uncharacterized protein</fullName>
    </submittedName>
</protein>
<gene>
    <name evidence="12" type="ORF">ACH5RR_000497</name>
</gene>
<evidence type="ECO:0000256" key="2">
    <source>
        <dbReference type="ARBA" id="ARBA00004167"/>
    </source>
</evidence>
<evidence type="ECO:0000256" key="7">
    <source>
        <dbReference type="ARBA" id="ARBA00022989"/>
    </source>
</evidence>
<sequence length="183" mass="20753">MQGQRAMIKRIKIALVLLAGLSLTDVFPSLKFLSIVTGLKHKLLEAHQKMDEILDDIVKQHKANHEHGRKCNAESGDEDLVDVLLRQQESGKLQIPITTRNIKAIILPRVMAKVQAEVTQVYKGKKAIEEADIQNLKYFKIVIKETLGLHPSAPLITRTSRESRELDGYMILDKTQVLVNIWQ</sequence>
<dbReference type="GO" id="GO:0004497">
    <property type="term" value="F:monooxygenase activity"/>
    <property type="evidence" value="ECO:0007669"/>
    <property type="project" value="UniProtKB-KW"/>
</dbReference>
<evidence type="ECO:0000256" key="11">
    <source>
        <dbReference type="ARBA" id="ARBA00023136"/>
    </source>
</evidence>
<evidence type="ECO:0000256" key="4">
    <source>
        <dbReference type="ARBA" id="ARBA00022617"/>
    </source>
</evidence>
<dbReference type="Proteomes" id="UP001630127">
    <property type="component" value="Unassembled WGS sequence"/>
</dbReference>
<dbReference type="InterPro" id="IPR036396">
    <property type="entry name" value="Cyt_P450_sf"/>
</dbReference>
<dbReference type="SUPFAM" id="SSF48264">
    <property type="entry name" value="Cytochrome P450"/>
    <property type="match status" value="1"/>
</dbReference>